<dbReference type="InterPro" id="IPR003876">
    <property type="entry name" value="Arg_deiminase"/>
</dbReference>
<reference evidence="4" key="1">
    <citation type="submission" date="2018-06" db="EMBL/GenBank/DDBJ databases">
        <authorList>
            <consortium name="Pathogen Informatics"/>
        </authorList>
    </citation>
    <scope>NUCLEOTIDE SEQUENCE [LARGE SCALE GENOMIC DNA]</scope>
    <source>
        <strain evidence="4">NCTC10115</strain>
    </source>
</reference>
<dbReference type="SUPFAM" id="SSF55909">
    <property type="entry name" value="Pentein"/>
    <property type="match status" value="1"/>
</dbReference>
<dbReference type="EC" id="3.5.3.6" evidence="3"/>
<dbReference type="GO" id="GO:0016990">
    <property type="term" value="F:arginine deiminase activity"/>
    <property type="evidence" value="ECO:0007669"/>
    <property type="project" value="UniProtKB-EC"/>
</dbReference>
<keyword evidence="2 3" id="KW-0378">Hydrolase</keyword>
<dbReference type="Proteomes" id="UP000260136">
    <property type="component" value="Chromosome"/>
</dbReference>
<protein>
    <submittedName>
        <fullName evidence="3">Arginine deiminase</fullName>
        <ecNumber evidence="3">3.5.3.6</ecNumber>
    </submittedName>
</protein>
<sequence length="90" mass="9861">MVIGKKATLIPVAGEDSTQIEIDVETNFDATNFLVIQPGVVVGYDRNYKTNQALRDAGVKVISWNGDQLSLGMGSARCMSMPLYRDPIKK</sequence>
<gene>
    <name evidence="3" type="primary">arcA_1</name>
    <name evidence="3" type="ORF">NCTC10115_00746</name>
</gene>
<evidence type="ECO:0000256" key="2">
    <source>
        <dbReference type="ARBA" id="ARBA00022801"/>
    </source>
</evidence>
<dbReference type="PANTHER" id="PTHR47271:SF2">
    <property type="entry name" value="ARGININE DEIMINASE"/>
    <property type="match status" value="1"/>
</dbReference>
<evidence type="ECO:0000256" key="1">
    <source>
        <dbReference type="ARBA" id="ARBA00010206"/>
    </source>
</evidence>
<dbReference type="PRINTS" id="PR01466">
    <property type="entry name" value="ARGDEIMINASE"/>
</dbReference>
<dbReference type="PANTHER" id="PTHR47271">
    <property type="entry name" value="ARGININE DEIMINASE"/>
    <property type="match status" value="1"/>
</dbReference>
<dbReference type="AlphaFoldDB" id="A0A3B0Q040"/>
<comment type="similarity">
    <text evidence="1">Belongs to the arginine deiminase family.</text>
</comment>
<evidence type="ECO:0000313" key="4">
    <source>
        <dbReference type="Proteomes" id="UP000260136"/>
    </source>
</evidence>
<organism evidence="3 4">
    <name type="scientific">Mycoplasmoides gallisepticum</name>
    <name type="common">Mycoplasma gallisepticum</name>
    <dbReference type="NCBI Taxonomy" id="2096"/>
    <lineage>
        <taxon>Bacteria</taxon>
        <taxon>Bacillati</taxon>
        <taxon>Mycoplasmatota</taxon>
        <taxon>Mycoplasmoidales</taxon>
        <taxon>Mycoplasmoidaceae</taxon>
        <taxon>Mycoplasmoides</taxon>
    </lineage>
</organism>
<evidence type="ECO:0000313" key="3">
    <source>
        <dbReference type="EMBL" id="SYV94423.1"/>
    </source>
</evidence>
<dbReference type="EMBL" id="LS991952">
    <property type="protein sequence ID" value="SYV94423.1"/>
    <property type="molecule type" value="Genomic_DNA"/>
</dbReference>
<dbReference type="Gene3D" id="3.75.10.10">
    <property type="entry name" value="L-arginine/glycine Amidinotransferase, Chain A"/>
    <property type="match status" value="1"/>
</dbReference>
<accession>A0A3B0Q040</accession>
<proteinExistence type="inferred from homology"/>
<dbReference type="Pfam" id="PF02274">
    <property type="entry name" value="ADI"/>
    <property type="match status" value="1"/>
</dbReference>
<name>A0A3B0Q040_MYCGL</name>
<dbReference type="GO" id="GO:0019546">
    <property type="term" value="P:L-arginine deiminase pathway"/>
    <property type="evidence" value="ECO:0007669"/>
    <property type="project" value="TreeGrafter"/>
</dbReference>